<dbReference type="GO" id="GO:0007131">
    <property type="term" value="P:reciprocal meiotic recombination"/>
    <property type="evidence" value="ECO:0007669"/>
    <property type="project" value="InterPro"/>
</dbReference>
<feature type="coiled-coil region" evidence="1">
    <location>
        <begin position="25"/>
        <end position="70"/>
    </location>
</feature>
<evidence type="ECO:0000256" key="2">
    <source>
        <dbReference type="SAM" id="MobiDB-lite"/>
    </source>
</evidence>
<dbReference type="PANTHER" id="PTHR14305:SF0">
    <property type="entry name" value="E3 UBIQUITIN-PROTEIN LIGASE CCNB1IP1"/>
    <property type="match status" value="1"/>
</dbReference>
<dbReference type="EMBL" id="CAJMWQ010000582">
    <property type="protein sequence ID" value="CAE6364975.1"/>
    <property type="molecule type" value="Genomic_DNA"/>
</dbReference>
<dbReference type="Proteomes" id="UP000663826">
    <property type="component" value="Unassembled WGS sequence"/>
</dbReference>
<feature type="region of interest" description="Disordered" evidence="2">
    <location>
        <begin position="230"/>
        <end position="256"/>
    </location>
</feature>
<evidence type="ECO:0000313" key="4">
    <source>
        <dbReference type="Proteomes" id="UP000663826"/>
    </source>
</evidence>
<gene>
    <name evidence="3" type="ORF">RDB_LOCUS13128</name>
</gene>
<dbReference type="PANTHER" id="PTHR14305">
    <property type="entry name" value="E3 UBIQUITIN-PROTEIN LIGASE CCNB1IP1"/>
    <property type="match status" value="1"/>
</dbReference>
<proteinExistence type="predicted"/>
<dbReference type="AlphaFoldDB" id="A0A8H2WCC4"/>
<organism evidence="3 4">
    <name type="scientific">Rhizoctonia solani</name>
    <dbReference type="NCBI Taxonomy" id="456999"/>
    <lineage>
        <taxon>Eukaryota</taxon>
        <taxon>Fungi</taxon>
        <taxon>Dikarya</taxon>
        <taxon>Basidiomycota</taxon>
        <taxon>Agaricomycotina</taxon>
        <taxon>Agaricomycetes</taxon>
        <taxon>Cantharellales</taxon>
        <taxon>Ceratobasidiaceae</taxon>
        <taxon>Rhizoctonia</taxon>
    </lineage>
</organism>
<keyword evidence="1" id="KW-0175">Coiled coil</keyword>
<name>A0A8H2WCC4_9AGAM</name>
<feature type="region of interest" description="Disordered" evidence="2">
    <location>
        <begin position="180"/>
        <end position="211"/>
    </location>
</feature>
<evidence type="ECO:0000256" key="1">
    <source>
        <dbReference type="SAM" id="Coils"/>
    </source>
</evidence>
<dbReference type="InterPro" id="IPR042448">
    <property type="entry name" value="CCNB1IP1"/>
</dbReference>
<dbReference type="GO" id="GO:0000795">
    <property type="term" value="C:synaptonemal complex"/>
    <property type="evidence" value="ECO:0007669"/>
    <property type="project" value="InterPro"/>
</dbReference>
<protein>
    <submittedName>
        <fullName evidence="3">Uncharacterized protein</fullName>
    </submittedName>
</protein>
<dbReference type="GO" id="GO:0061630">
    <property type="term" value="F:ubiquitin protein ligase activity"/>
    <property type="evidence" value="ECO:0007669"/>
    <property type="project" value="InterPro"/>
</dbReference>
<evidence type="ECO:0000313" key="3">
    <source>
        <dbReference type="EMBL" id="CAE6364975.1"/>
    </source>
</evidence>
<accession>A0A8H2WCC4</accession>
<reference evidence="3" key="1">
    <citation type="submission" date="2021-01" db="EMBL/GenBank/DDBJ databases">
        <authorList>
            <person name="Kaushik A."/>
        </authorList>
    </citation>
    <scope>NUCLEOTIDE SEQUENCE</scope>
    <source>
        <strain evidence="3">AG1-1B</strain>
    </source>
</reference>
<sequence length="256" mass="27487">MNAPSAIAFWQYQIHQESSFQAAILKNLNERNAHLQKQLDNIVREANSELNLLNNKLTGVERDLEVERRKCRDLAESSREKDKEYQKLKACRLVLQTILTPDTLATAAANEAAHQLAMNRTTSPAEHQGTGGLRDIAGGMNANRVQRTPLRQAQAQLSGGGLIHQPTRAFSSASVGAGVPRRSATGAGSRAFQPNRTLSASISGSDTDTGERRSVFQSVAAGAFAKARNAPRVIAQPTPARTGPGGFRPARPGSSV</sequence>
<feature type="compositionally biased region" description="Polar residues" evidence="2">
    <location>
        <begin position="192"/>
        <end position="207"/>
    </location>
</feature>
<comment type="caution">
    <text evidence="3">The sequence shown here is derived from an EMBL/GenBank/DDBJ whole genome shotgun (WGS) entry which is preliminary data.</text>
</comment>